<reference evidence="1" key="2">
    <citation type="submission" date="2021-04" db="EMBL/GenBank/DDBJ databases">
        <authorList>
            <person name="Gilroy R."/>
        </authorList>
    </citation>
    <scope>NUCLEOTIDE SEQUENCE</scope>
    <source>
        <strain evidence="1">CHK171-505</strain>
    </source>
</reference>
<proteinExistence type="predicted"/>
<comment type="caution">
    <text evidence="1">The sequence shown here is derived from an EMBL/GenBank/DDBJ whole genome shotgun (WGS) entry which is preliminary data.</text>
</comment>
<protein>
    <submittedName>
        <fullName evidence="1">Uncharacterized protein</fullName>
    </submittedName>
</protein>
<name>A0A9D2I085_9LACT</name>
<evidence type="ECO:0000313" key="2">
    <source>
        <dbReference type="Proteomes" id="UP000886856"/>
    </source>
</evidence>
<evidence type="ECO:0000313" key="1">
    <source>
        <dbReference type="EMBL" id="HJA90876.1"/>
    </source>
</evidence>
<dbReference type="Proteomes" id="UP000886856">
    <property type="component" value="Unassembled WGS sequence"/>
</dbReference>
<gene>
    <name evidence="1" type="ORF">H9948_08820</name>
</gene>
<organism evidence="1 2">
    <name type="scientific">Candidatus Jeotgalibaca merdavium</name>
    <dbReference type="NCBI Taxonomy" id="2838627"/>
    <lineage>
        <taxon>Bacteria</taxon>
        <taxon>Bacillati</taxon>
        <taxon>Bacillota</taxon>
        <taxon>Bacilli</taxon>
        <taxon>Lactobacillales</taxon>
        <taxon>Carnobacteriaceae</taxon>
        <taxon>Jeotgalibaca</taxon>
    </lineage>
</organism>
<dbReference type="EMBL" id="DWYW01000200">
    <property type="protein sequence ID" value="HJA90876.1"/>
    <property type="molecule type" value="Genomic_DNA"/>
</dbReference>
<reference evidence="1" key="1">
    <citation type="journal article" date="2021" name="PeerJ">
        <title>Extensive microbial diversity within the chicken gut microbiome revealed by metagenomics and culture.</title>
        <authorList>
            <person name="Gilroy R."/>
            <person name="Ravi A."/>
            <person name="Getino M."/>
            <person name="Pursley I."/>
            <person name="Horton D.L."/>
            <person name="Alikhan N.F."/>
            <person name="Baker D."/>
            <person name="Gharbi K."/>
            <person name="Hall N."/>
            <person name="Watson M."/>
            <person name="Adriaenssens E.M."/>
            <person name="Foster-Nyarko E."/>
            <person name="Jarju S."/>
            <person name="Secka A."/>
            <person name="Antonio M."/>
            <person name="Oren A."/>
            <person name="Chaudhuri R.R."/>
            <person name="La Ragione R."/>
            <person name="Hildebrand F."/>
            <person name="Pallen M.J."/>
        </authorList>
    </citation>
    <scope>NUCLEOTIDE SEQUENCE</scope>
    <source>
        <strain evidence="1">CHK171-505</strain>
    </source>
</reference>
<accession>A0A9D2I085</accession>
<dbReference type="AlphaFoldDB" id="A0A9D2I085"/>
<sequence length="65" mass="7560">MFKLDDKVQVSDKKAYLFNAKGKVVGLKNDEVLVDFSNIRSLFKDNQLQKIKEDVKNVKRNCINE</sequence>